<dbReference type="InterPro" id="IPR043143">
    <property type="entry name" value="Mal/L-sulf/L-lact_DH-like_NADP"/>
</dbReference>
<dbReference type="Pfam" id="PF02615">
    <property type="entry name" value="Ldh_2"/>
    <property type="match status" value="1"/>
</dbReference>
<keyword evidence="1" id="KW-0560">Oxidoreductase</keyword>
<reference evidence="2 3" key="1">
    <citation type="submission" date="2019-04" db="EMBL/GenBank/DDBJ databases">
        <authorList>
            <person name="Li M."/>
            <person name="Gao C."/>
        </authorList>
    </citation>
    <scope>NUCLEOTIDE SEQUENCE [LARGE SCALE GENOMIC DNA]</scope>
    <source>
        <strain evidence="2 3">BGMRC 2031</strain>
    </source>
</reference>
<evidence type="ECO:0000313" key="3">
    <source>
        <dbReference type="Proteomes" id="UP000305202"/>
    </source>
</evidence>
<evidence type="ECO:0000313" key="2">
    <source>
        <dbReference type="EMBL" id="TKI04119.1"/>
    </source>
</evidence>
<sequence length="327" mass="36684">MRMELSLSKKKTLFPYSMKQSLSGPGKRRLLLISIQGLTSMRHLFEMAWHDKLVSDKSILHFINAQRNFVKNSNKIDVYDTLLKRQYLQGVLFNKKPNKVMNHNLEGYTLYDCARVIGPVAVYHTIREAIDFNPSISLLVLKNLHNPIDMAFHLGFLTEREYLCLMLQATTPVMSYGTVYKKLVGNNLIGIATPYHSGPILVDCSLGETAVRNIMYSIDTEEIYYDKNHVVDVNGIPFTSPKAALATGTIKSIGRHKGGAIALGIQLLLAAMSGTVLRNNAQTLDIDGENSLFLLLIKSSPALNRILTAQLEDIFKENVYVPGRRNQ</sequence>
<dbReference type="EMBL" id="SZPQ01000033">
    <property type="protein sequence ID" value="TKI04119.1"/>
    <property type="molecule type" value="Genomic_DNA"/>
</dbReference>
<proteinExistence type="predicted"/>
<dbReference type="Gene3D" id="3.30.1370.60">
    <property type="entry name" value="Hypothetical oxidoreductase yiak, domain 2"/>
    <property type="match status" value="1"/>
</dbReference>
<accession>A0ABY2SI23</accession>
<comment type="caution">
    <text evidence="2">The sequence shown here is derived from an EMBL/GenBank/DDBJ whole genome shotgun (WGS) entry which is preliminary data.</text>
</comment>
<keyword evidence="3" id="KW-1185">Reference proteome</keyword>
<dbReference type="Proteomes" id="UP000305202">
    <property type="component" value="Unassembled WGS sequence"/>
</dbReference>
<dbReference type="InterPro" id="IPR036111">
    <property type="entry name" value="Mal/L-sulfo/L-lacto_DH-like_sf"/>
</dbReference>
<protein>
    <submittedName>
        <fullName evidence="2">Ldh family oxidoreductase</fullName>
    </submittedName>
</protein>
<gene>
    <name evidence="2" type="ORF">FCN80_19345</name>
</gene>
<dbReference type="InterPro" id="IPR003767">
    <property type="entry name" value="Malate/L-lactate_DH-like"/>
</dbReference>
<organism evidence="2 3">
    <name type="scientific">Martelella alba</name>
    <dbReference type="NCBI Taxonomy" id="2590451"/>
    <lineage>
        <taxon>Bacteria</taxon>
        <taxon>Pseudomonadati</taxon>
        <taxon>Pseudomonadota</taxon>
        <taxon>Alphaproteobacteria</taxon>
        <taxon>Hyphomicrobiales</taxon>
        <taxon>Aurantimonadaceae</taxon>
        <taxon>Martelella</taxon>
    </lineage>
</organism>
<dbReference type="SUPFAM" id="SSF89733">
    <property type="entry name" value="L-sulfolactate dehydrogenase-like"/>
    <property type="match status" value="1"/>
</dbReference>
<name>A0ABY2SI23_9HYPH</name>
<evidence type="ECO:0000256" key="1">
    <source>
        <dbReference type="ARBA" id="ARBA00023002"/>
    </source>
</evidence>